<reference evidence="5 6" key="1">
    <citation type="journal article" date="2009" name="PLoS Genet.">
        <title>The genome of Nectria haematococca: contribution of supernumerary chromosomes to gene expansion.</title>
        <authorList>
            <person name="Coleman J.J."/>
            <person name="Rounsley S.D."/>
            <person name="Rodriguez-Carres M."/>
            <person name="Kuo A."/>
            <person name="Wasmann C.C."/>
            <person name="Grimwood J."/>
            <person name="Schmutz J."/>
            <person name="Taga M."/>
            <person name="White G.J."/>
            <person name="Zhou S."/>
            <person name="Schwartz D.C."/>
            <person name="Freitag M."/>
            <person name="Ma L.J."/>
            <person name="Danchin E.G."/>
            <person name="Henrissat B."/>
            <person name="Coutinho P.M."/>
            <person name="Nelson D.R."/>
            <person name="Straney D."/>
            <person name="Napoli C.A."/>
            <person name="Barker B.M."/>
            <person name="Gribskov M."/>
            <person name="Rep M."/>
            <person name="Kroken S."/>
            <person name="Molnar I."/>
            <person name="Rensing C."/>
            <person name="Kennell J.C."/>
            <person name="Zamora J."/>
            <person name="Farman M.L."/>
            <person name="Selker E.U."/>
            <person name="Salamov A."/>
            <person name="Shapiro H."/>
            <person name="Pangilinan J."/>
            <person name="Lindquist E."/>
            <person name="Lamers C."/>
            <person name="Grigoriev I.V."/>
            <person name="Geiser D.M."/>
            <person name="Covert S.F."/>
            <person name="Temporini E."/>
            <person name="Vanetten H.D."/>
        </authorList>
    </citation>
    <scope>NUCLEOTIDE SEQUENCE [LARGE SCALE GENOMIC DNA]</scope>
    <source>
        <strain evidence="6">ATCC MYA-4622 / CBS 123669 / FGSC 9596 / NRRL 45880 / 77-13-4</strain>
    </source>
</reference>
<dbReference type="Proteomes" id="UP000005206">
    <property type="component" value="Chromosome 1"/>
</dbReference>
<keyword evidence="6" id="KW-1185">Reference proteome</keyword>
<dbReference type="GO" id="GO:0001965">
    <property type="term" value="F:G-protein alpha-subunit binding"/>
    <property type="evidence" value="ECO:0007669"/>
    <property type="project" value="TreeGrafter"/>
</dbReference>
<dbReference type="Pfam" id="PF10165">
    <property type="entry name" value="Ric8"/>
    <property type="match status" value="1"/>
</dbReference>
<evidence type="ECO:0000256" key="1">
    <source>
        <dbReference type="ARBA" id="ARBA00009049"/>
    </source>
</evidence>
<gene>
    <name evidence="5" type="ORF">NECHADRAFT_74238</name>
</gene>
<evidence type="ECO:0000256" key="2">
    <source>
        <dbReference type="ARBA" id="ARBA00022658"/>
    </source>
</evidence>
<name>C7YWA6_FUSV7</name>
<dbReference type="KEGG" id="nhe:NECHADRAFT_74238"/>
<dbReference type="SUPFAM" id="SSF48371">
    <property type="entry name" value="ARM repeat"/>
    <property type="match status" value="1"/>
</dbReference>
<dbReference type="GO" id="GO:0007186">
    <property type="term" value="P:G protein-coupled receptor signaling pathway"/>
    <property type="evidence" value="ECO:0007669"/>
    <property type="project" value="TreeGrafter"/>
</dbReference>
<dbReference type="RefSeq" id="XP_003049641.1">
    <property type="nucleotide sequence ID" value="XM_003049595.1"/>
</dbReference>
<dbReference type="PANTHER" id="PTHR12425:SF5">
    <property type="entry name" value="SYNEMBRYN"/>
    <property type="match status" value="1"/>
</dbReference>
<evidence type="ECO:0000313" key="6">
    <source>
        <dbReference type="Proteomes" id="UP000005206"/>
    </source>
</evidence>
<dbReference type="eggNOG" id="KOG4464">
    <property type="taxonomic scope" value="Eukaryota"/>
</dbReference>
<dbReference type="OMA" id="NADPIFT"/>
<dbReference type="EMBL" id="GG698901">
    <property type="protein sequence ID" value="EEU43928.1"/>
    <property type="molecule type" value="Genomic_DNA"/>
</dbReference>
<proteinExistence type="inferred from homology"/>
<dbReference type="PANTHER" id="PTHR12425">
    <property type="entry name" value="SYNEMBRYN"/>
    <property type="match status" value="1"/>
</dbReference>
<accession>C7YWA6</accession>
<dbReference type="HOGENOM" id="CLU_015532_0_0_1"/>
<dbReference type="InterPro" id="IPR019318">
    <property type="entry name" value="Gua_nucleotide_exch_fac_Ric8"/>
</dbReference>
<evidence type="ECO:0000256" key="4">
    <source>
        <dbReference type="SAM" id="MobiDB-lite"/>
    </source>
</evidence>
<sequence>MTSPLGQATGAEKLKSVTDLIDKLDGDLKKVTLLPSDRDLALEELKIYSREPDNADPIFSEKGVVTLMHHAFYSPSTKTAREALRVLVNAMVLKPETRQIFVDKGFDIRACKDLKGENFDDEFLNSRILLLSTYDTTIDIEELITKHRLAEYIVEKLNQHAKDLSKKAVDILSRHAKDLSSKPKSKSRSKSKADPMQDIALSETSKLLYVVSHNCPDRVSDLSAAVPHLVFILLKHPDPEPKPLDGPFKALISAFTNLDFETEMNKAALYPKGDTFKVVDRLINILERVVRAYAETELDEFASPSAKVIRKVYISAPDLVKKHMRGLIMPTVEDRVDELGTRDTLPGKLLKHLTSRKCPVFRVDISDLFLEMSDRDANKYVENVGYGFAGGLFLQESMPIPASATEAFSGSTGSSQEPRVLTQEEKDRQTEQLFELFDRLNPSSLTDVQEDPEETATTESQPPETKDYAVDKGEE</sequence>
<protein>
    <recommendedName>
        <fullName evidence="7">Guanine nucleotide exchange factor synembryn</fullName>
    </recommendedName>
</protein>
<evidence type="ECO:0008006" key="7">
    <source>
        <dbReference type="Google" id="ProtNLM"/>
    </source>
</evidence>
<dbReference type="InParanoid" id="C7YWA6"/>
<feature type="compositionally biased region" description="Basic and acidic residues" evidence="4">
    <location>
        <begin position="464"/>
        <end position="475"/>
    </location>
</feature>
<dbReference type="AlphaFoldDB" id="C7YWA6"/>
<dbReference type="OrthoDB" id="5585685at2759"/>
<feature type="region of interest" description="Disordered" evidence="4">
    <location>
        <begin position="176"/>
        <end position="195"/>
    </location>
</feature>
<evidence type="ECO:0000313" key="5">
    <source>
        <dbReference type="EMBL" id="EEU43928.1"/>
    </source>
</evidence>
<dbReference type="GO" id="GO:0005737">
    <property type="term" value="C:cytoplasm"/>
    <property type="evidence" value="ECO:0007669"/>
    <property type="project" value="TreeGrafter"/>
</dbReference>
<feature type="compositionally biased region" description="Polar residues" evidence="4">
    <location>
        <begin position="406"/>
        <end position="417"/>
    </location>
</feature>
<comment type="similarity">
    <text evidence="1">Belongs to the synembryn family.</text>
</comment>
<feature type="region of interest" description="Disordered" evidence="4">
    <location>
        <begin position="404"/>
        <end position="475"/>
    </location>
</feature>
<dbReference type="GO" id="GO:0005085">
    <property type="term" value="F:guanyl-nucleotide exchange factor activity"/>
    <property type="evidence" value="ECO:0007669"/>
    <property type="project" value="UniProtKB-KW"/>
</dbReference>
<keyword evidence="2" id="KW-0344">Guanine-nucleotide releasing factor</keyword>
<organism evidence="5 6">
    <name type="scientific">Fusarium vanettenii (strain ATCC MYA-4622 / CBS 123669 / FGSC 9596 / NRRL 45880 / 77-13-4)</name>
    <name type="common">Fusarium solani subsp. pisi</name>
    <dbReference type="NCBI Taxonomy" id="660122"/>
    <lineage>
        <taxon>Eukaryota</taxon>
        <taxon>Fungi</taxon>
        <taxon>Dikarya</taxon>
        <taxon>Ascomycota</taxon>
        <taxon>Pezizomycotina</taxon>
        <taxon>Sordariomycetes</taxon>
        <taxon>Hypocreomycetidae</taxon>
        <taxon>Hypocreales</taxon>
        <taxon>Nectriaceae</taxon>
        <taxon>Fusarium</taxon>
        <taxon>Fusarium solani species complex</taxon>
        <taxon>Fusarium vanettenii</taxon>
    </lineage>
</organism>
<dbReference type="GeneID" id="9677433"/>
<keyword evidence="3" id="KW-0143">Chaperone</keyword>
<dbReference type="VEuPathDB" id="FungiDB:NECHADRAFT_74238"/>
<evidence type="ECO:0000256" key="3">
    <source>
        <dbReference type="ARBA" id="ARBA00023186"/>
    </source>
</evidence>
<dbReference type="InterPro" id="IPR016024">
    <property type="entry name" value="ARM-type_fold"/>
</dbReference>